<evidence type="ECO:0000313" key="1">
    <source>
        <dbReference type="EMBL" id="KAF2238488.1"/>
    </source>
</evidence>
<sequence length="177" mass="20246">MPWTFDQKDMGWSVNRTYTVYEATVGFRNPLRAAMHPESIVGPSHRGQRARLSDGHGRIPRVHHWPFILWPDFCCGLSPCWQLRCAIPRSTRYTAHAKPRPVGFGYLKFDLSSEAYPEIKEAVLDSNRNVIVGNSGDPLRHIVGRNGQPVLPNEVSRADLLNSRNPYYWQASHLLLR</sequence>
<reference evidence="1" key="1">
    <citation type="journal article" date="2020" name="Stud. Mycol.">
        <title>101 Dothideomycetes genomes: a test case for predicting lifestyles and emergence of pathogens.</title>
        <authorList>
            <person name="Haridas S."/>
            <person name="Albert R."/>
            <person name="Binder M."/>
            <person name="Bloem J."/>
            <person name="Labutti K."/>
            <person name="Salamov A."/>
            <person name="Andreopoulos B."/>
            <person name="Baker S."/>
            <person name="Barry K."/>
            <person name="Bills G."/>
            <person name="Bluhm B."/>
            <person name="Cannon C."/>
            <person name="Castanera R."/>
            <person name="Culley D."/>
            <person name="Daum C."/>
            <person name="Ezra D."/>
            <person name="Gonzalez J."/>
            <person name="Henrissat B."/>
            <person name="Kuo A."/>
            <person name="Liang C."/>
            <person name="Lipzen A."/>
            <person name="Lutzoni F."/>
            <person name="Magnuson J."/>
            <person name="Mondo S."/>
            <person name="Nolan M."/>
            <person name="Ohm R."/>
            <person name="Pangilinan J."/>
            <person name="Park H.-J."/>
            <person name="Ramirez L."/>
            <person name="Alfaro M."/>
            <person name="Sun H."/>
            <person name="Tritt A."/>
            <person name="Yoshinaga Y."/>
            <person name="Zwiers L.-H."/>
            <person name="Turgeon B."/>
            <person name="Goodwin S."/>
            <person name="Spatafora J."/>
            <person name="Crous P."/>
            <person name="Grigoriev I."/>
        </authorList>
    </citation>
    <scope>NUCLEOTIDE SEQUENCE</scope>
    <source>
        <strain evidence="1">Tuck. ex Michener</strain>
    </source>
</reference>
<keyword evidence="2" id="KW-1185">Reference proteome</keyword>
<dbReference type="EMBL" id="ML991775">
    <property type="protein sequence ID" value="KAF2238488.1"/>
    <property type="molecule type" value="Genomic_DNA"/>
</dbReference>
<gene>
    <name evidence="1" type="ORF">EV356DRAFT_262612</name>
</gene>
<organism evidence="1 2">
    <name type="scientific">Viridothelium virens</name>
    <name type="common">Speckled blister lichen</name>
    <name type="synonym">Trypethelium virens</name>
    <dbReference type="NCBI Taxonomy" id="1048519"/>
    <lineage>
        <taxon>Eukaryota</taxon>
        <taxon>Fungi</taxon>
        <taxon>Dikarya</taxon>
        <taxon>Ascomycota</taxon>
        <taxon>Pezizomycotina</taxon>
        <taxon>Dothideomycetes</taxon>
        <taxon>Dothideomycetes incertae sedis</taxon>
        <taxon>Trypetheliales</taxon>
        <taxon>Trypetheliaceae</taxon>
        <taxon>Viridothelium</taxon>
    </lineage>
</organism>
<evidence type="ECO:0000313" key="2">
    <source>
        <dbReference type="Proteomes" id="UP000800092"/>
    </source>
</evidence>
<name>A0A6A6HL07_VIRVR</name>
<accession>A0A6A6HL07</accession>
<dbReference type="Proteomes" id="UP000800092">
    <property type="component" value="Unassembled WGS sequence"/>
</dbReference>
<protein>
    <submittedName>
        <fullName evidence="1">Uncharacterized protein</fullName>
    </submittedName>
</protein>
<proteinExistence type="predicted"/>
<dbReference type="AlphaFoldDB" id="A0A6A6HL07"/>